<keyword evidence="1" id="KW-0175">Coiled coil</keyword>
<evidence type="ECO:0000256" key="1">
    <source>
        <dbReference type="SAM" id="Coils"/>
    </source>
</evidence>
<dbReference type="AlphaFoldDB" id="A0A9X6YL65"/>
<comment type="caution">
    <text evidence="2">The sequence shown here is derived from an EMBL/GenBank/DDBJ whole genome shotgun (WGS) entry which is preliminary data.</text>
</comment>
<name>A0A9X6YL65_BACCE</name>
<dbReference type="Proteomes" id="UP000220691">
    <property type="component" value="Unassembled WGS sequence"/>
</dbReference>
<organism evidence="2 3">
    <name type="scientific">Bacillus cereus</name>
    <dbReference type="NCBI Taxonomy" id="1396"/>
    <lineage>
        <taxon>Bacteria</taxon>
        <taxon>Bacillati</taxon>
        <taxon>Bacillota</taxon>
        <taxon>Bacilli</taxon>
        <taxon>Bacillales</taxon>
        <taxon>Bacillaceae</taxon>
        <taxon>Bacillus</taxon>
        <taxon>Bacillus cereus group</taxon>
    </lineage>
</organism>
<evidence type="ECO:0000313" key="2">
    <source>
        <dbReference type="EMBL" id="PEN93844.1"/>
    </source>
</evidence>
<sequence>MKKLTAYNADVQKYMQKNRLSTQKKNEIISAIRKRIDDANQSFESLFPSRSKRKDVKDHIIYLLSGNGICKISAETLADKADCSVRTVTNTVRALKQTGEILVAGLADGKNKYVFVLKTHPNFTTIMKEVFYIDSNQIAERNAEQVAEQKNAETVGAVSLEDEKTSSNYNNSINPINPINPINSFNSLEQEKNNDIVSLMESIENEFEETQNDIQKEFERIHTYYVNEYQERMYHTIKAGTYHPILKANASIIGLRVGSNCDKSLFRFAFNALGKINRFLKNDGILTESVQALFSRVYSDNITLSKAPKKAHTSSSDVHNNEKPFVFYNWLEDTGTKEPSTKTIDSSLMPGVYDKISKEEADEMGLY</sequence>
<protein>
    <submittedName>
        <fullName evidence="2">Cytosolic protein</fullName>
    </submittedName>
</protein>
<accession>A0A9X6YL65</accession>
<gene>
    <name evidence="2" type="ORF">CN553_18185</name>
</gene>
<dbReference type="RefSeq" id="WP_098127103.1">
    <property type="nucleotide sequence ID" value="NZ_NUAN01000114.1"/>
</dbReference>
<reference evidence="2 3" key="1">
    <citation type="submission" date="2017-09" db="EMBL/GenBank/DDBJ databases">
        <title>Large-scale bioinformatics analysis of Bacillus genomes uncovers conserved roles of natural products in bacterial physiology.</title>
        <authorList>
            <consortium name="Agbiome Team Llc"/>
            <person name="Bleich R.M."/>
            <person name="Kirk G.J."/>
            <person name="Santa Maria K.C."/>
            <person name="Allen S.E."/>
            <person name="Farag S."/>
            <person name="Shank E.A."/>
            <person name="Bowers A."/>
        </authorList>
    </citation>
    <scope>NUCLEOTIDE SEQUENCE [LARGE SCALE GENOMIC DNA]</scope>
    <source>
        <strain evidence="2 3">AFS027647</strain>
    </source>
</reference>
<evidence type="ECO:0000313" key="3">
    <source>
        <dbReference type="Proteomes" id="UP000220691"/>
    </source>
</evidence>
<feature type="coiled-coil region" evidence="1">
    <location>
        <begin position="193"/>
        <end position="220"/>
    </location>
</feature>
<dbReference type="EMBL" id="NUAN01000114">
    <property type="protein sequence ID" value="PEN93844.1"/>
    <property type="molecule type" value="Genomic_DNA"/>
</dbReference>
<proteinExistence type="predicted"/>